<reference evidence="1" key="1">
    <citation type="submission" date="2023-04" db="EMBL/GenBank/DDBJ databases">
        <authorList>
            <consortium name="ELIXIR-Norway"/>
        </authorList>
    </citation>
    <scope>NUCLEOTIDE SEQUENCE [LARGE SCALE GENOMIC DNA]</scope>
</reference>
<evidence type="ECO:0000313" key="1">
    <source>
        <dbReference type="EMBL" id="CAI9163024.1"/>
    </source>
</evidence>
<keyword evidence="2" id="KW-1185">Reference proteome</keyword>
<proteinExistence type="predicted"/>
<dbReference type="EMBL" id="OX459957">
    <property type="protein sequence ID" value="CAI9163024.1"/>
    <property type="molecule type" value="Genomic_DNA"/>
</dbReference>
<protein>
    <submittedName>
        <fullName evidence="1">Uncharacterized protein</fullName>
    </submittedName>
</protein>
<name>A0ABN8YNC1_RANTA</name>
<sequence>MSVDVYRWRLLWKEVFTCGEEARELPMPGTASPSLAAPLSTESNLSALTPSGQLPTIPLPHLFFPLLWLPGLGMLGTSAPPCCACTPAITSRLHPPSLIAPS</sequence>
<organism evidence="1 2">
    <name type="scientific">Rangifer tarandus platyrhynchus</name>
    <name type="common">Svalbard reindeer</name>
    <dbReference type="NCBI Taxonomy" id="3082113"/>
    <lineage>
        <taxon>Eukaryota</taxon>
        <taxon>Metazoa</taxon>
        <taxon>Chordata</taxon>
        <taxon>Craniata</taxon>
        <taxon>Vertebrata</taxon>
        <taxon>Euteleostomi</taxon>
        <taxon>Mammalia</taxon>
        <taxon>Eutheria</taxon>
        <taxon>Laurasiatheria</taxon>
        <taxon>Artiodactyla</taxon>
        <taxon>Ruminantia</taxon>
        <taxon>Pecora</taxon>
        <taxon>Cervidae</taxon>
        <taxon>Odocoileinae</taxon>
        <taxon>Rangifer</taxon>
    </lineage>
</organism>
<gene>
    <name evidence="1" type="ORF">MRATA1EN1_LOCUS11986</name>
</gene>
<accession>A0ABN8YNC1</accession>
<dbReference type="Proteomes" id="UP001176941">
    <property type="component" value="Chromosome 21"/>
</dbReference>
<evidence type="ECO:0000313" key="2">
    <source>
        <dbReference type="Proteomes" id="UP001176941"/>
    </source>
</evidence>